<evidence type="ECO:0000313" key="6">
    <source>
        <dbReference type="Proteomes" id="UP000191135"/>
    </source>
</evidence>
<protein>
    <submittedName>
        <fullName evidence="5">Transcriptional regulator, y4mF family</fullName>
    </submittedName>
</protein>
<feature type="domain" description="HTH cro/C1-type" evidence="4">
    <location>
        <begin position="12"/>
        <end position="66"/>
    </location>
</feature>
<dbReference type="SMART" id="SM00530">
    <property type="entry name" value="HTH_XRE"/>
    <property type="match status" value="1"/>
</dbReference>
<dbReference type="InterPro" id="IPR010982">
    <property type="entry name" value="Lambda_DNA-bd_dom_sf"/>
</dbReference>
<dbReference type="AlphaFoldDB" id="A0A1U9YXA2"/>
<name>A0A1U9YXA2_9HYPH</name>
<proteinExistence type="predicted"/>
<keyword evidence="3" id="KW-0804">Transcription</keyword>
<dbReference type="RefSeq" id="WP_033410483.1">
    <property type="nucleotide sequence ID" value="NZ_AQWH01000015.1"/>
</dbReference>
<dbReference type="Gene3D" id="1.10.260.40">
    <property type="entry name" value="lambda repressor-like DNA-binding domains"/>
    <property type="match status" value="1"/>
</dbReference>
<keyword evidence="6" id="KW-1185">Reference proteome</keyword>
<evidence type="ECO:0000313" key="5">
    <source>
        <dbReference type="EMBL" id="AQZ49992.1"/>
    </source>
</evidence>
<dbReference type="SUPFAM" id="SSF47413">
    <property type="entry name" value="lambda repressor-like DNA-binding domains"/>
    <property type="match status" value="1"/>
</dbReference>
<dbReference type="OrthoDB" id="9815697at2"/>
<dbReference type="Proteomes" id="UP000191135">
    <property type="component" value="Chromosome"/>
</dbReference>
<dbReference type="GO" id="GO:0005829">
    <property type="term" value="C:cytosol"/>
    <property type="evidence" value="ECO:0007669"/>
    <property type="project" value="TreeGrafter"/>
</dbReference>
<evidence type="ECO:0000256" key="2">
    <source>
        <dbReference type="ARBA" id="ARBA00023125"/>
    </source>
</evidence>
<dbReference type="GO" id="GO:0003677">
    <property type="term" value="F:DNA binding"/>
    <property type="evidence" value="ECO:0007669"/>
    <property type="project" value="UniProtKB-KW"/>
</dbReference>
<evidence type="ECO:0000256" key="3">
    <source>
        <dbReference type="ARBA" id="ARBA00023163"/>
    </source>
</evidence>
<dbReference type="CDD" id="cd00093">
    <property type="entry name" value="HTH_XRE"/>
    <property type="match status" value="1"/>
</dbReference>
<dbReference type="InterPro" id="IPR001387">
    <property type="entry name" value="Cro/C1-type_HTH"/>
</dbReference>
<gene>
    <name evidence="5" type="ORF">Mame_00616</name>
</gene>
<dbReference type="EMBL" id="CP020330">
    <property type="protein sequence ID" value="AQZ49992.1"/>
    <property type="molecule type" value="Genomic_DNA"/>
</dbReference>
<evidence type="ECO:0000256" key="1">
    <source>
        <dbReference type="ARBA" id="ARBA00023015"/>
    </source>
</evidence>
<keyword evidence="2" id="KW-0238">DNA-binding</keyword>
<keyword evidence="1" id="KW-0805">Transcription regulation</keyword>
<organism evidence="5 6">
    <name type="scientific">Martelella mediterranea DSM 17316</name>
    <dbReference type="NCBI Taxonomy" id="1122214"/>
    <lineage>
        <taxon>Bacteria</taxon>
        <taxon>Pseudomonadati</taxon>
        <taxon>Pseudomonadota</taxon>
        <taxon>Alphaproteobacteria</taxon>
        <taxon>Hyphomicrobiales</taxon>
        <taxon>Aurantimonadaceae</taxon>
        <taxon>Martelella</taxon>
    </lineage>
</organism>
<dbReference type="GO" id="GO:0003700">
    <property type="term" value="F:DNA-binding transcription factor activity"/>
    <property type="evidence" value="ECO:0007669"/>
    <property type="project" value="TreeGrafter"/>
</dbReference>
<dbReference type="eggNOG" id="COG1396">
    <property type="taxonomic scope" value="Bacteria"/>
</dbReference>
<accession>A0A1U9YXA2</accession>
<dbReference type="PANTHER" id="PTHR46797">
    <property type="entry name" value="HTH-TYPE TRANSCRIPTIONAL REGULATOR"/>
    <property type="match status" value="1"/>
</dbReference>
<dbReference type="InterPro" id="IPR050807">
    <property type="entry name" value="TransReg_Diox_bact_type"/>
</dbReference>
<dbReference type="PROSITE" id="PS50943">
    <property type="entry name" value="HTH_CROC1"/>
    <property type="match status" value="1"/>
</dbReference>
<evidence type="ECO:0000259" key="4">
    <source>
        <dbReference type="PROSITE" id="PS50943"/>
    </source>
</evidence>
<dbReference type="PANTHER" id="PTHR46797:SF23">
    <property type="entry name" value="HTH-TYPE TRANSCRIPTIONAL REGULATOR SUTR"/>
    <property type="match status" value="1"/>
</dbReference>
<sequence length="72" mass="8082">MEDVRAILARNIKAARKRLKISQEELAARAEIDRTYVSGIERQVRNPTITVVARFAEALETTTANLLDGNSR</sequence>
<dbReference type="Pfam" id="PF01381">
    <property type="entry name" value="HTH_3"/>
    <property type="match status" value="1"/>
</dbReference>
<dbReference type="KEGG" id="mmed:Mame_00616"/>
<reference evidence="5 6" key="1">
    <citation type="submission" date="2017-03" db="EMBL/GenBank/DDBJ databases">
        <title>Foreign affairs: Plasmid Transfer between Roseobacters and Rhizobia.</title>
        <authorList>
            <person name="Bartling P."/>
            <person name="Bunk B."/>
            <person name="Overmann J."/>
            <person name="Brinkmann H."/>
            <person name="Petersen J."/>
        </authorList>
    </citation>
    <scope>NUCLEOTIDE SEQUENCE [LARGE SCALE GENOMIC DNA]</scope>
    <source>
        <strain evidence="5 6">MACL11</strain>
    </source>
</reference>